<dbReference type="Proteomes" id="UP000054266">
    <property type="component" value="Unassembled WGS sequence"/>
</dbReference>
<feature type="region of interest" description="Disordered" evidence="2">
    <location>
        <begin position="107"/>
        <end position="147"/>
    </location>
</feature>
<protein>
    <recommendedName>
        <fullName evidence="1">Vacuolar ATPase assembly protein VMA22</fullName>
    </recommendedName>
</protein>
<feature type="region of interest" description="Disordered" evidence="2">
    <location>
        <begin position="1"/>
        <end position="26"/>
    </location>
</feature>
<dbReference type="GO" id="GO:0070072">
    <property type="term" value="P:vacuolar proton-transporting V-type ATPase complex assembly"/>
    <property type="evidence" value="ECO:0007669"/>
    <property type="project" value="InterPro"/>
</dbReference>
<evidence type="ECO:0000313" key="4">
    <source>
        <dbReference type="Proteomes" id="UP000054266"/>
    </source>
</evidence>
<dbReference type="PANTHER" id="PTHR31996">
    <property type="entry name" value="COILED-COIL DOMAIN-CONTAINING PROTEIN 115"/>
    <property type="match status" value="1"/>
</dbReference>
<sequence>MASKLLSPPDAREISSDSSSKPQTIADGGEALSSRLDALLIEYLSLLDAYITLRARLGKDFSSGFFALAQANRHANSTLGAGRRYGEEGYDDRMKARRVVGFKRRDRIDRDRSGQEIESKAATQRIQLSDKEDQSEDSGNPGPQQQVAEDGISVGMSLYAHHLSIEALLPPPKDPIRWYGILIPPALRTCQNHFTSAVSSVIPELLNTILSLRHVEEEIWIIRRDLDIIDESKYTEADNEDEEASNNNLSPEDHEPEKSFSAPGVSSRRKASTTKNPSTLLSASSAGLPPQPRCRVLKLE</sequence>
<name>A0A0D2FKD6_9EURO</name>
<keyword evidence="4" id="KW-1185">Reference proteome</keyword>
<reference evidence="3 4" key="1">
    <citation type="submission" date="2015-01" db="EMBL/GenBank/DDBJ databases">
        <title>The Genome Sequence of Capronia semiimmersa CBS27337.</title>
        <authorList>
            <consortium name="The Broad Institute Genomics Platform"/>
            <person name="Cuomo C."/>
            <person name="de Hoog S."/>
            <person name="Gorbushina A."/>
            <person name="Stielow B."/>
            <person name="Teixiera M."/>
            <person name="Abouelleil A."/>
            <person name="Chapman S.B."/>
            <person name="Priest M."/>
            <person name="Young S.K."/>
            <person name="Wortman J."/>
            <person name="Nusbaum C."/>
            <person name="Birren B."/>
        </authorList>
    </citation>
    <scope>NUCLEOTIDE SEQUENCE [LARGE SCALE GENOMIC DNA]</scope>
    <source>
        <strain evidence="3 4">CBS 27337</strain>
    </source>
</reference>
<feature type="compositionally biased region" description="Basic and acidic residues" evidence="2">
    <location>
        <begin position="107"/>
        <end position="119"/>
    </location>
</feature>
<feature type="region of interest" description="Disordered" evidence="2">
    <location>
        <begin position="234"/>
        <end position="300"/>
    </location>
</feature>
<dbReference type="InterPro" id="IPR040357">
    <property type="entry name" value="Vma22/CCDC115"/>
</dbReference>
<feature type="compositionally biased region" description="Polar residues" evidence="2">
    <location>
        <begin position="137"/>
        <end position="147"/>
    </location>
</feature>
<dbReference type="PANTHER" id="PTHR31996:SF2">
    <property type="entry name" value="COILED-COIL DOMAIN-CONTAINING PROTEIN 115"/>
    <property type="match status" value="1"/>
</dbReference>
<accession>A0A0D2FKD6</accession>
<dbReference type="GO" id="GO:1990871">
    <property type="term" value="C:Vma12-Vma22 assembly complex"/>
    <property type="evidence" value="ECO:0007669"/>
    <property type="project" value="TreeGrafter"/>
</dbReference>
<evidence type="ECO:0000313" key="3">
    <source>
        <dbReference type="EMBL" id="KIW67215.1"/>
    </source>
</evidence>
<evidence type="ECO:0000256" key="1">
    <source>
        <dbReference type="ARBA" id="ARBA00093634"/>
    </source>
</evidence>
<feature type="compositionally biased region" description="Polar residues" evidence="2">
    <location>
        <begin position="273"/>
        <end position="285"/>
    </location>
</feature>
<dbReference type="AlphaFoldDB" id="A0A0D2FKD6"/>
<organism evidence="3 4">
    <name type="scientific">Phialophora macrospora</name>
    <dbReference type="NCBI Taxonomy" id="1851006"/>
    <lineage>
        <taxon>Eukaryota</taxon>
        <taxon>Fungi</taxon>
        <taxon>Dikarya</taxon>
        <taxon>Ascomycota</taxon>
        <taxon>Pezizomycotina</taxon>
        <taxon>Eurotiomycetes</taxon>
        <taxon>Chaetothyriomycetidae</taxon>
        <taxon>Chaetothyriales</taxon>
        <taxon>Herpotrichiellaceae</taxon>
        <taxon>Phialophora</taxon>
    </lineage>
</organism>
<dbReference type="Pfam" id="PF21730">
    <property type="entry name" value="Vma22_CCDC115"/>
    <property type="match status" value="1"/>
</dbReference>
<dbReference type="HOGENOM" id="CLU_057721_3_0_1"/>
<dbReference type="GO" id="GO:0051082">
    <property type="term" value="F:unfolded protein binding"/>
    <property type="evidence" value="ECO:0007669"/>
    <property type="project" value="TreeGrafter"/>
</dbReference>
<proteinExistence type="predicted"/>
<gene>
    <name evidence="3" type="ORF">PV04_06481</name>
</gene>
<dbReference type="EMBL" id="KN846959">
    <property type="protein sequence ID" value="KIW67215.1"/>
    <property type="molecule type" value="Genomic_DNA"/>
</dbReference>
<evidence type="ECO:0000256" key="2">
    <source>
        <dbReference type="SAM" id="MobiDB-lite"/>
    </source>
</evidence>